<evidence type="ECO:0000313" key="3">
    <source>
        <dbReference type="EMBL" id="SAK79953.1"/>
    </source>
</evidence>
<proteinExistence type="predicted"/>
<dbReference type="OrthoDB" id="5773058at2"/>
<evidence type="ECO:0000256" key="1">
    <source>
        <dbReference type="SAM" id="Coils"/>
    </source>
</evidence>
<feature type="region of interest" description="Disordered" evidence="2">
    <location>
        <begin position="115"/>
        <end position="149"/>
    </location>
</feature>
<keyword evidence="1" id="KW-0175">Coiled coil</keyword>
<dbReference type="Proteomes" id="UP000054870">
    <property type="component" value="Unassembled WGS sequence"/>
</dbReference>
<dbReference type="RefSeq" id="WP_061126644.1">
    <property type="nucleotide sequence ID" value="NZ_FCOF02000027.1"/>
</dbReference>
<accession>A0A158CC48</accession>
<feature type="coiled-coil region" evidence="1">
    <location>
        <begin position="71"/>
        <end position="112"/>
    </location>
</feature>
<feature type="compositionally biased region" description="Basic and acidic residues" evidence="2">
    <location>
        <begin position="119"/>
        <end position="131"/>
    </location>
</feature>
<gene>
    <name evidence="3" type="ORF">AWB75_04902</name>
</gene>
<sequence length="149" mass="16897">MYQAIDAVELSACPEDGRKVPPGEHVAYDRRHVYGLDLKEWAKKIAPSERPAFLFDDVERGIHPAISTEAYQALEAALAAKTHKLEQANERIRELEGEKGAIEAERNSLRNMVEQMSARAKDEPRIGERQETTFTRLPENRLLCTREPG</sequence>
<comment type="caution">
    <text evidence="3">The sequence shown here is derived from an EMBL/GenBank/DDBJ whole genome shotgun (WGS) entry which is preliminary data.</text>
</comment>
<organism evidence="3 4">
    <name type="scientific">Caballeronia catudaia</name>
    <dbReference type="NCBI Taxonomy" id="1777136"/>
    <lineage>
        <taxon>Bacteria</taxon>
        <taxon>Pseudomonadati</taxon>
        <taxon>Pseudomonadota</taxon>
        <taxon>Betaproteobacteria</taxon>
        <taxon>Burkholderiales</taxon>
        <taxon>Burkholderiaceae</taxon>
        <taxon>Caballeronia</taxon>
    </lineage>
</organism>
<dbReference type="AlphaFoldDB" id="A0A158CC48"/>
<keyword evidence="4" id="KW-1185">Reference proteome</keyword>
<dbReference type="EMBL" id="FCOF02000027">
    <property type="protein sequence ID" value="SAK79953.1"/>
    <property type="molecule type" value="Genomic_DNA"/>
</dbReference>
<reference evidence="3" key="1">
    <citation type="submission" date="2016-01" db="EMBL/GenBank/DDBJ databases">
        <authorList>
            <person name="Peeters C."/>
        </authorList>
    </citation>
    <scope>NUCLEOTIDE SEQUENCE [LARGE SCALE GENOMIC DNA]</scope>
    <source>
        <strain evidence="3">LMG 29318</strain>
    </source>
</reference>
<name>A0A158CC48_9BURK</name>
<evidence type="ECO:0000256" key="2">
    <source>
        <dbReference type="SAM" id="MobiDB-lite"/>
    </source>
</evidence>
<evidence type="ECO:0000313" key="4">
    <source>
        <dbReference type="Proteomes" id="UP000054870"/>
    </source>
</evidence>
<protein>
    <submittedName>
        <fullName evidence="3">Uncharacterized protein</fullName>
    </submittedName>
</protein>